<sequence>MQQEYMTTGEAALILGISGPRVRQLCDDGRLEHLDTPLGRLVRRESVLRLAAERQRDPAVQRWERRKRRFSR</sequence>
<dbReference type="RefSeq" id="WP_284057572.1">
    <property type="nucleotide sequence ID" value="NZ_JAMSLR010000008.1"/>
</dbReference>
<gene>
    <name evidence="2" type="ORF">NET02_11565</name>
</gene>
<comment type="caution">
    <text evidence="2">The sequence shown here is derived from an EMBL/GenBank/DDBJ whole genome shotgun (WGS) entry which is preliminary data.</text>
</comment>
<keyword evidence="3" id="KW-1185">Reference proteome</keyword>
<evidence type="ECO:0000313" key="2">
    <source>
        <dbReference type="EMBL" id="MCM8749788.1"/>
    </source>
</evidence>
<dbReference type="EMBL" id="JAMSLR010000008">
    <property type="protein sequence ID" value="MCM8749788.1"/>
    <property type="molecule type" value="Genomic_DNA"/>
</dbReference>
<organism evidence="2 3">
    <name type="scientific">Thermalbibacter longus</name>
    <dbReference type="NCBI Taxonomy" id="2951981"/>
    <lineage>
        <taxon>Bacteria</taxon>
        <taxon>Pseudomonadati</taxon>
        <taxon>Thermomicrobiota</taxon>
        <taxon>Thermomicrobia</taxon>
        <taxon>Thermomicrobiales</taxon>
        <taxon>Thermomicrobiaceae</taxon>
        <taxon>Thermalbibacter</taxon>
    </lineage>
</organism>
<accession>A0AA41WGP8</accession>
<dbReference type="Proteomes" id="UP001165306">
    <property type="component" value="Unassembled WGS sequence"/>
</dbReference>
<evidence type="ECO:0000313" key="3">
    <source>
        <dbReference type="Proteomes" id="UP001165306"/>
    </source>
</evidence>
<feature type="domain" description="Helix-turn-helix" evidence="1">
    <location>
        <begin position="5"/>
        <end position="54"/>
    </location>
</feature>
<protein>
    <submittedName>
        <fullName evidence="2">Helix-turn-helix domain-containing protein</fullName>
    </submittedName>
</protein>
<dbReference type="AlphaFoldDB" id="A0AA41WGP8"/>
<dbReference type="InterPro" id="IPR041657">
    <property type="entry name" value="HTH_17"/>
</dbReference>
<evidence type="ECO:0000259" key="1">
    <source>
        <dbReference type="Pfam" id="PF12728"/>
    </source>
</evidence>
<reference evidence="2" key="1">
    <citation type="submission" date="2022-06" db="EMBL/GenBank/DDBJ databases">
        <title>CFH 74404 Thermomicrobiaceae sp.</title>
        <authorList>
            <person name="Ming H."/>
            <person name="Li W.-J."/>
            <person name="Zhao Z."/>
        </authorList>
    </citation>
    <scope>NUCLEOTIDE SEQUENCE</scope>
    <source>
        <strain evidence="2">CFH 74404</strain>
    </source>
</reference>
<proteinExistence type="predicted"/>
<dbReference type="Pfam" id="PF12728">
    <property type="entry name" value="HTH_17"/>
    <property type="match status" value="1"/>
</dbReference>
<name>A0AA41WGP8_9BACT</name>